<keyword evidence="2" id="KW-1185">Reference proteome</keyword>
<name>A0A7T0FYD9_9BACT</name>
<gene>
    <name evidence="1" type="ORF">E5P55_01275</name>
</gene>
<dbReference type="AlphaFoldDB" id="A0A7T0FYD9"/>
<evidence type="ECO:0000313" key="1">
    <source>
        <dbReference type="EMBL" id="QPJ58568.1"/>
    </source>
</evidence>
<proteinExistence type="predicted"/>
<dbReference type="Proteomes" id="UP000594451">
    <property type="component" value="Chromosome"/>
</dbReference>
<protein>
    <submittedName>
        <fullName evidence="1">Uncharacterized protein</fullName>
    </submittedName>
</protein>
<evidence type="ECO:0000313" key="2">
    <source>
        <dbReference type="Proteomes" id="UP000594451"/>
    </source>
</evidence>
<sequence>MYFLVKERYKRNFEFNLQRNNLNLRKALIKKLPRIDFFFNYERDYLEDKINFTNIKNKLVRSEYKPKDNIFIGVRLNINVLDNLYSLNERSFYKNKIDSFVSDYNFQLFLNITEFRFLIKKLKLIENEIFIIKQRLLIHSKALIFFKHKKLLNKFYEFEIACFQNDLMLKKKIFEYIKLSFFIKLNSR</sequence>
<accession>A0A7T0FYD9</accession>
<dbReference type="KEGG" id="psup:E5P55_01275"/>
<organism evidence="1 2">
    <name type="scientific">Candidatus Pinguicoccus supinus</name>
    <dbReference type="NCBI Taxonomy" id="2529394"/>
    <lineage>
        <taxon>Bacteria</taxon>
        <taxon>Pseudomonadati</taxon>
        <taxon>Verrucomicrobiota</taxon>
        <taxon>Candidatus Pinguicoccus</taxon>
    </lineage>
</organism>
<dbReference type="EMBL" id="CP039370">
    <property type="protein sequence ID" value="QPJ58568.1"/>
    <property type="molecule type" value="Genomic_DNA"/>
</dbReference>
<reference evidence="1 2" key="1">
    <citation type="journal article" date="2020" name="Sci. Rep.">
        <title>Morphology, ultrastructure, genomics, and phylogeny of Euplotes vanleeuwenhoeki sp. nov. and its ultra-reduced endosymbiont Candidatus Pinguicoccus supinus sp. nov.</title>
        <authorList>
            <person name="Serra V."/>
            <person name="Gammuto L."/>
            <person name="Nitla V."/>
            <person name="Castelli M."/>
            <person name="Lanzoni O."/>
            <person name="Sassera D."/>
            <person name="Bandi C."/>
            <person name="Sandeep B.V."/>
            <person name="Verni F."/>
            <person name="Modeo L."/>
            <person name="Petroni G."/>
        </authorList>
    </citation>
    <scope>NUCLEOTIDE SEQUENCE [LARGE SCALE GENOMIC DNA]</scope>
    <source>
        <strain evidence="1 2">KKR18_Esm</strain>
    </source>
</reference>